<dbReference type="InterPro" id="IPR004158">
    <property type="entry name" value="DUF247_pln"/>
</dbReference>
<evidence type="ECO:0000313" key="2">
    <source>
        <dbReference type="Proteomes" id="UP001604277"/>
    </source>
</evidence>
<dbReference type="PANTHER" id="PTHR31170">
    <property type="entry name" value="BNAC04G53230D PROTEIN"/>
    <property type="match status" value="1"/>
</dbReference>
<protein>
    <submittedName>
        <fullName evidence="1">Uncharacterized protein</fullName>
    </submittedName>
</protein>
<evidence type="ECO:0000313" key="1">
    <source>
        <dbReference type="EMBL" id="KAL2538429.1"/>
    </source>
</evidence>
<gene>
    <name evidence="1" type="ORF">Fot_19820</name>
</gene>
<dbReference type="PANTHER" id="PTHR31170:SF17">
    <property type="match status" value="1"/>
</dbReference>
<keyword evidence="2" id="KW-1185">Reference proteome</keyword>
<reference evidence="2" key="1">
    <citation type="submission" date="2024-07" db="EMBL/GenBank/DDBJ databases">
        <title>Two chromosome-level genome assemblies of Korean endemic species Abeliophyllum distichum and Forsythia ovata (Oleaceae).</title>
        <authorList>
            <person name="Jang H."/>
        </authorList>
    </citation>
    <scope>NUCLEOTIDE SEQUENCE [LARGE SCALE GENOMIC DNA]</scope>
</reference>
<proteinExistence type="predicted"/>
<name>A0ABD1VM49_9LAMI</name>
<sequence>MNDKLYDPKVVAIGPFHHGKDQLCKMEQHKFRYLKLLLKRKNEFSVDTYVMEMRSLEEKARKCYAKPINFDQDDMTRTGNPDDDINYLIHLFIDDISPWPKVSKVTLKLSIKNVDHLLDLLYKIWCASFAKVVSFRPIKTEEDKLLSINSTSELQEAGIKFKNDSESNCLDIKFIKGVMKIPGLHVSDESETLFRNLIAYEQSFSDDHPKYVTDYAFFMHCLINSSKDVEALRRAGIITNLLGDNEMVYHMFNRIGRNNPTSTDFCYAELFDKVNRHSGHSWNRRMANLRHNYFNTLWAIVSFFAAQE</sequence>
<dbReference type="Proteomes" id="UP001604277">
    <property type="component" value="Unassembled WGS sequence"/>
</dbReference>
<comment type="caution">
    <text evidence="1">The sequence shown here is derived from an EMBL/GenBank/DDBJ whole genome shotgun (WGS) entry which is preliminary data.</text>
</comment>
<accession>A0ABD1VM49</accession>
<dbReference type="Pfam" id="PF03140">
    <property type="entry name" value="DUF247"/>
    <property type="match status" value="2"/>
</dbReference>
<dbReference type="EMBL" id="JBFOLJ010000005">
    <property type="protein sequence ID" value="KAL2538429.1"/>
    <property type="molecule type" value="Genomic_DNA"/>
</dbReference>
<dbReference type="AlphaFoldDB" id="A0ABD1VM49"/>
<organism evidence="1 2">
    <name type="scientific">Forsythia ovata</name>
    <dbReference type="NCBI Taxonomy" id="205694"/>
    <lineage>
        <taxon>Eukaryota</taxon>
        <taxon>Viridiplantae</taxon>
        <taxon>Streptophyta</taxon>
        <taxon>Embryophyta</taxon>
        <taxon>Tracheophyta</taxon>
        <taxon>Spermatophyta</taxon>
        <taxon>Magnoliopsida</taxon>
        <taxon>eudicotyledons</taxon>
        <taxon>Gunneridae</taxon>
        <taxon>Pentapetalae</taxon>
        <taxon>asterids</taxon>
        <taxon>lamiids</taxon>
        <taxon>Lamiales</taxon>
        <taxon>Oleaceae</taxon>
        <taxon>Forsythieae</taxon>
        <taxon>Forsythia</taxon>
    </lineage>
</organism>